<dbReference type="AlphaFoldDB" id="A0A059BAA4"/>
<proteinExistence type="predicted"/>
<accession>A0A059BAA4</accession>
<organism evidence="1">
    <name type="scientific">Eucalyptus grandis</name>
    <name type="common">Flooded gum</name>
    <dbReference type="NCBI Taxonomy" id="71139"/>
    <lineage>
        <taxon>Eukaryota</taxon>
        <taxon>Viridiplantae</taxon>
        <taxon>Streptophyta</taxon>
        <taxon>Embryophyta</taxon>
        <taxon>Tracheophyta</taxon>
        <taxon>Spermatophyta</taxon>
        <taxon>Magnoliopsida</taxon>
        <taxon>eudicotyledons</taxon>
        <taxon>Gunneridae</taxon>
        <taxon>Pentapetalae</taxon>
        <taxon>rosids</taxon>
        <taxon>malvids</taxon>
        <taxon>Myrtales</taxon>
        <taxon>Myrtaceae</taxon>
        <taxon>Myrtoideae</taxon>
        <taxon>Eucalypteae</taxon>
        <taxon>Eucalyptus</taxon>
    </lineage>
</organism>
<dbReference type="EMBL" id="KK198759">
    <property type="protein sequence ID" value="KCW62605.1"/>
    <property type="molecule type" value="Genomic_DNA"/>
</dbReference>
<gene>
    <name evidence="1" type="ORF">EUGRSUZ_G00098</name>
</gene>
<protein>
    <submittedName>
        <fullName evidence="1">Uncharacterized protein</fullName>
    </submittedName>
</protein>
<reference evidence="1" key="1">
    <citation type="submission" date="2013-07" db="EMBL/GenBank/DDBJ databases">
        <title>The genome of Eucalyptus grandis.</title>
        <authorList>
            <person name="Schmutz J."/>
            <person name="Hayes R."/>
            <person name="Myburg A."/>
            <person name="Tuskan G."/>
            <person name="Grattapaglia D."/>
            <person name="Rokhsar D.S."/>
        </authorList>
    </citation>
    <scope>NUCLEOTIDE SEQUENCE</scope>
    <source>
        <tissue evidence="1">Leaf extractions</tissue>
    </source>
</reference>
<name>A0A059BAA4_EUCGR</name>
<dbReference type="InParanoid" id="A0A059BAA4"/>
<evidence type="ECO:0000313" key="1">
    <source>
        <dbReference type="EMBL" id="KCW62605.1"/>
    </source>
</evidence>
<sequence>MIIVRNSFGLAFVVETGIEFSLFETEHSMQTHFFISAHAAQPKKLAWAGARPKWVTGPLTTPRTEVGMLPPSFFL</sequence>
<dbReference type="Gramene" id="KCW62605">
    <property type="protein sequence ID" value="KCW62605"/>
    <property type="gene ID" value="EUGRSUZ_G00098"/>
</dbReference>